<gene>
    <name evidence="3" type="ORF">ARMGADRAFT_1171327</name>
    <name evidence="2" type="ORF">ARMGADRAFT_1172474</name>
</gene>
<accession>A0A2H3C849</accession>
<protein>
    <submittedName>
        <fullName evidence="2">Uncharacterized protein</fullName>
    </submittedName>
</protein>
<keyword evidence="1" id="KW-0812">Transmembrane</keyword>
<keyword evidence="4" id="KW-1185">Reference proteome</keyword>
<evidence type="ECO:0000313" key="2">
    <source>
        <dbReference type="EMBL" id="PBK79239.1"/>
    </source>
</evidence>
<reference evidence="4" key="1">
    <citation type="journal article" date="2017" name="Nat. Ecol. Evol.">
        <title>Genome expansion and lineage-specific genetic innovations in the forest pathogenic fungi Armillaria.</title>
        <authorList>
            <person name="Sipos G."/>
            <person name="Prasanna A.N."/>
            <person name="Walter M.C."/>
            <person name="O'Connor E."/>
            <person name="Balint B."/>
            <person name="Krizsan K."/>
            <person name="Kiss B."/>
            <person name="Hess J."/>
            <person name="Varga T."/>
            <person name="Slot J."/>
            <person name="Riley R."/>
            <person name="Boka B."/>
            <person name="Rigling D."/>
            <person name="Barry K."/>
            <person name="Lee J."/>
            <person name="Mihaltcheva S."/>
            <person name="LaButti K."/>
            <person name="Lipzen A."/>
            <person name="Waldron R."/>
            <person name="Moloney N.M."/>
            <person name="Sperisen C."/>
            <person name="Kredics L."/>
            <person name="Vagvoelgyi C."/>
            <person name="Patrignani A."/>
            <person name="Fitzpatrick D."/>
            <person name="Nagy I."/>
            <person name="Doyle S."/>
            <person name="Anderson J.B."/>
            <person name="Grigoriev I.V."/>
            <person name="Gueldener U."/>
            <person name="Muensterkoetter M."/>
            <person name="Nagy L.G."/>
        </authorList>
    </citation>
    <scope>NUCLEOTIDE SEQUENCE [LARGE SCALE GENOMIC DNA]</scope>
    <source>
        <strain evidence="4">Ar21-2</strain>
    </source>
</reference>
<evidence type="ECO:0000256" key="1">
    <source>
        <dbReference type="SAM" id="Phobius"/>
    </source>
</evidence>
<dbReference type="AlphaFoldDB" id="A0A2H3C849"/>
<organism evidence="2 4">
    <name type="scientific">Armillaria gallica</name>
    <name type="common">Bulbous honey fungus</name>
    <name type="synonym">Armillaria bulbosa</name>
    <dbReference type="NCBI Taxonomy" id="47427"/>
    <lineage>
        <taxon>Eukaryota</taxon>
        <taxon>Fungi</taxon>
        <taxon>Dikarya</taxon>
        <taxon>Basidiomycota</taxon>
        <taxon>Agaricomycotina</taxon>
        <taxon>Agaricomycetes</taxon>
        <taxon>Agaricomycetidae</taxon>
        <taxon>Agaricales</taxon>
        <taxon>Marasmiineae</taxon>
        <taxon>Physalacriaceae</taxon>
        <taxon>Armillaria</taxon>
    </lineage>
</organism>
<name>A0A2H3C849_ARMGA</name>
<sequence length="78" mass="8563">MYAASLVHRLLRLSSCHTYASRLLGIIRAVRKATIRTNLAKSGCAFGIIAAFIAYYVGLFELRASEPKAVTVLLMDAF</sequence>
<keyword evidence="1" id="KW-1133">Transmembrane helix</keyword>
<dbReference type="InParanoid" id="A0A2H3C849"/>
<evidence type="ECO:0000313" key="3">
    <source>
        <dbReference type="EMBL" id="PBK81801.1"/>
    </source>
</evidence>
<evidence type="ECO:0000313" key="4">
    <source>
        <dbReference type="Proteomes" id="UP000217790"/>
    </source>
</evidence>
<dbReference type="EMBL" id="KZ293797">
    <property type="protein sequence ID" value="PBK79239.1"/>
    <property type="molecule type" value="Genomic_DNA"/>
</dbReference>
<dbReference type="EMBL" id="KZ293725">
    <property type="protein sequence ID" value="PBK81801.1"/>
    <property type="molecule type" value="Genomic_DNA"/>
</dbReference>
<feature type="transmembrane region" description="Helical" evidence="1">
    <location>
        <begin position="38"/>
        <end position="58"/>
    </location>
</feature>
<dbReference type="Proteomes" id="UP000217790">
    <property type="component" value="Unassembled WGS sequence"/>
</dbReference>
<reference evidence="2" key="2">
    <citation type="journal article" date="2017" name="Nat. Ecol. Evol.">
        <title>Lineage-specific genetic innovations streamline the genomes of Armillaria species to pathogenesis.</title>
        <authorList>
            <consortium name="DOE Joint Genome Institute"/>
            <person name="Sipos G."/>
            <person name="Prasanna A.N."/>
            <person name="Walter M.C."/>
            <person name="O'Connor E."/>
            <person name="Balint B."/>
            <person name="Krizsan K."/>
            <person name="Kiss B."/>
            <person name="Hess J."/>
            <person name="Varga T."/>
            <person name="Slot J."/>
            <person name="Riley R."/>
            <person name="Boka B."/>
            <person name="Rigling D."/>
            <person name="Barry K."/>
            <person name="Lee J."/>
            <person name="Mihaltcheva S."/>
            <person name="LaButti K."/>
            <person name="Lipzen A."/>
            <person name="Waldron R."/>
            <person name="Moloney N.M."/>
            <person name="Sperisen C."/>
            <person name="Kredics L."/>
            <person name="Vagvolgyi C."/>
            <person name="Patrignani A."/>
            <person name="Fitzpatrick D."/>
            <person name="Nagy I."/>
            <person name="Doyle S."/>
            <person name="Anderson J."/>
            <person name="Grigoriev I.V."/>
            <person name="Guldener U."/>
            <person name="Munsterkotter M."/>
            <person name="Nagy L.G."/>
        </authorList>
    </citation>
    <scope>NUCLEOTIDE SEQUENCE [LARGE SCALE GENOMIC DNA]</scope>
    <source>
        <strain evidence="2">Ar21-2</strain>
    </source>
</reference>
<keyword evidence="1" id="KW-0472">Membrane</keyword>
<proteinExistence type="predicted"/>